<protein>
    <submittedName>
        <fullName evidence="1">Uncharacterized protein</fullName>
    </submittedName>
</protein>
<dbReference type="EMBL" id="KT624200">
    <property type="protein sequence ID" value="AMM44871.1"/>
    <property type="molecule type" value="Genomic_DNA"/>
</dbReference>
<name>A0A127AYQ5_9CAUD</name>
<accession>A0A127AYQ5</accession>
<proteinExistence type="predicted"/>
<sequence length="132" mass="14708">MKSFSDLLNFARENGLGSRTKVRVAYRESAYFDMQYLILAVTGNGLYATDNAEGRSVQCTTDTIGHISQLRELHERNQAKRVISIVPELFAGNIEPSLWLGNTFLTGGSEVINFIIEDDTIVLDTKFIMIGS</sequence>
<dbReference type="KEGG" id="vg:29125240"/>
<keyword evidence="2" id="KW-1185">Reference proteome</keyword>
<dbReference type="Proteomes" id="UP000203261">
    <property type="component" value="Segment"/>
</dbReference>
<dbReference type="GeneID" id="29125240"/>
<dbReference type="RefSeq" id="YP_009302460.1">
    <property type="nucleotide sequence ID" value="NC_031245.1"/>
</dbReference>
<evidence type="ECO:0000313" key="1">
    <source>
        <dbReference type="EMBL" id="AMM44871.1"/>
    </source>
</evidence>
<reference evidence="1 2" key="1">
    <citation type="submission" date="2015-08" db="EMBL/GenBank/DDBJ databases">
        <authorList>
            <person name="Babu N.S."/>
            <person name="Beckwith C.J."/>
            <person name="Beseler K.G."/>
            <person name="Brison A."/>
            <person name="Carone J.V."/>
            <person name="Caskin T.P."/>
            <person name="Diamond M."/>
            <person name="Durham M.E."/>
            <person name="Foxe J.M."/>
            <person name="Go M."/>
            <person name="Henderson B.A."/>
            <person name="Jones I.B."/>
            <person name="McGettigan J.A."/>
            <person name="Micheletti S.J."/>
            <person name="Nasrallah M.E."/>
            <person name="Ortiz D."/>
            <person name="Piller C.R."/>
            <person name="Privatt S.R."/>
            <person name="Schneider S.L."/>
            <person name="Sharp S."/>
            <person name="Smith T.C."/>
            <person name="Stanton J.D."/>
            <person name="Ullery H.E."/>
            <person name="Wilson R.J."/>
            <person name="Serrano M.G."/>
            <person name="Buck G."/>
            <person name="Lee V."/>
            <person name="Wang Y."/>
            <person name="Carvalho R."/>
            <person name="Voegtly L."/>
            <person name="Shi R."/>
            <person name="Duckworth R."/>
            <person name="Johnson A."/>
            <person name="Loviza R."/>
            <person name="Walstead R."/>
            <person name="Shah Z."/>
            <person name="Kiflezghi M."/>
            <person name="Wade K."/>
            <person name="Ball S.L."/>
            <person name="Bradley K.W."/>
            <person name="Asai D.J."/>
            <person name="Bowman C.A."/>
            <person name="Russell D.A."/>
            <person name="Pope W.H."/>
            <person name="Jacobs-Sera D."/>
            <person name="Hendrix R.W."/>
            <person name="Hatfull G.F."/>
        </authorList>
    </citation>
    <scope>NUCLEOTIDE SEQUENCE [LARGE SCALE GENOMIC DNA]</scope>
</reference>
<evidence type="ECO:0000313" key="2">
    <source>
        <dbReference type="Proteomes" id="UP000203261"/>
    </source>
</evidence>
<gene>
    <name evidence="1" type="ORF">SP15_072</name>
</gene>
<organism evidence="1 2">
    <name type="scientific">Bacillus phage SP-15</name>
    <dbReference type="NCBI Taxonomy" id="1792032"/>
    <lineage>
        <taxon>Viruses</taxon>
        <taxon>Duplodnaviria</taxon>
        <taxon>Heunggongvirae</taxon>
        <taxon>Uroviricota</taxon>
        <taxon>Caudoviricetes</taxon>
        <taxon>Thornevirus</taxon>
        <taxon>Thornevirus SP15</taxon>
    </lineage>
</organism>